<feature type="domain" description="PABS" evidence="8">
    <location>
        <begin position="4"/>
        <end position="237"/>
    </location>
</feature>
<dbReference type="PROSITE" id="PS51006">
    <property type="entry name" value="PABS_2"/>
    <property type="match status" value="1"/>
</dbReference>
<dbReference type="PANTHER" id="PTHR11558:SF11">
    <property type="entry name" value="SPERMIDINE SYNTHASE"/>
    <property type="match status" value="1"/>
</dbReference>
<evidence type="ECO:0000256" key="6">
    <source>
        <dbReference type="RuleBase" id="RU003836"/>
    </source>
</evidence>
<dbReference type="PROSITE" id="PS01330">
    <property type="entry name" value="PABS_1"/>
    <property type="match status" value="1"/>
</dbReference>
<accession>A0A1M4V3B9</accession>
<dbReference type="InterPro" id="IPR001045">
    <property type="entry name" value="Spermi_synthase"/>
</dbReference>
<sequence length="283" mass="32422">MSMELWFTERQTPALQWSCRVTKTLYSEKTPYQQLDIFETEQFGRMMVLDGMVMTTDQDEFAYHELLTHIAMSTHPNPKQVLVVGGGDGGVIREVLRYPTVERAVLAEIDGAVVEAAKRFFPQIAVGFQDPKVTIQIGDGIDYVRLHKDQFDVIIIDSTEPVGPGEKLFESPFYQSVAEALTEDGLVVAQTESPWVNQQLIHDVFQRMDHLFPVTRLYLGHVPTYPSGSWTFTLGSKKYDPLKKQTDELPTLTDTRYYHPKLYHALFQLPRFVEQLTSKKTTR</sequence>
<comment type="function">
    <text evidence="4">Catalyzes the irreversible transfer of a propylamine group from the amino donor S-adenosylmethioninamine (decarboxy-AdoMet) to putrescine (1,4-diaminobutane) to yield spermidine.</text>
</comment>
<comment type="pathway">
    <text evidence="4">Amine and polyamine biosynthesis; spermidine biosynthesis; spermidine from putrescine: step 1/1.</text>
</comment>
<dbReference type="GO" id="GO:0004766">
    <property type="term" value="F:spermidine synthase activity"/>
    <property type="evidence" value="ECO:0007669"/>
    <property type="project" value="UniProtKB-UniRule"/>
</dbReference>
<dbReference type="Proteomes" id="UP000184476">
    <property type="component" value="Unassembled WGS sequence"/>
</dbReference>
<dbReference type="InterPro" id="IPR035246">
    <property type="entry name" value="Spermidine_synt_N"/>
</dbReference>
<keyword evidence="3 4" id="KW-0620">Polyamine biosynthesis</keyword>
<dbReference type="STRING" id="112248.SAMN05444392_102148"/>
<feature type="binding site" evidence="4">
    <location>
        <position position="164"/>
    </location>
    <ligand>
        <name>S-methyl-5'-thioadenosine</name>
        <dbReference type="ChEBI" id="CHEBI:17509"/>
    </ligand>
</feature>
<feature type="binding site" evidence="4">
    <location>
        <position position="64"/>
    </location>
    <ligand>
        <name>spermidine</name>
        <dbReference type="ChEBI" id="CHEBI:57834"/>
    </ligand>
</feature>
<evidence type="ECO:0000256" key="2">
    <source>
        <dbReference type="ARBA" id="ARBA00022679"/>
    </source>
</evidence>
<dbReference type="Pfam" id="PF01564">
    <property type="entry name" value="Spermine_synth"/>
    <property type="match status" value="1"/>
</dbReference>
<evidence type="ECO:0000256" key="7">
    <source>
        <dbReference type="RuleBase" id="RU003837"/>
    </source>
</evidence>
<dbReference type="InterPro" id="IPR029063">
    <property type="entry name" value="SAM-dependent_MTases_sf"/>
</dbReference>
<evidence type="ECO:0000256" key="1">
    <source>
        <dbReference type="ARBA" id="ARBA00007867"/>
    </source>
</evidence>
<dbReference type="Gene3D" id="2.30.140.10">
    <property type="entry name" value="Spermidine synthase, tetramerisation domain"/>
    <property type="match status" value="1"/>
</dbReference>
<dbReference type="Pfam" id="PF17284">
    <property type="entry name" value="Spermine_synt_N"/>
    <property type="match status" value="1"/>
</dbReference>
<feature type="active site" description="Proton acceptor" evidence="4 5">
    <location>
        <position position="157"/>
    </location>
</feature>
<dbReference type="AlphaFoldDB" id="A0A1M4V3B9"/>
<dbReference type="UniPathway" id="UPA00248">
    <property type="reaction ID" value="UER00314"/>
</dbReference>
<keyword evidence="4 7" id="KW-0745">Spermidine biosynthesis</keyword>
<dbReference type="EC" id="2.5.1.16" evidence="4"/>
<dbReference type="InterPro" id="IPR030374">
    <property type="entry name" value="PABS"/>
</dbReference>
<organism evidence="9 10">
    <name type="scientific">Seinonella peptonophila</name>
    <dbReference type="NCBI Taxonomy" id="112248"/>
    <lineage>
        <taxon>Bacteria</taxon>
        <taxon>Bacillati</taxon>
        <taxon>Bacillota</taxon>
        <taxon>Bacilli</taxon>
        <taxon>Bacillales</taxon>
        <taxon>Thermoactinomycetaceae</taxon>
        <taxon>Seinonella</taxon>
    </lineage>
</organism>
<feature type="binding site" evidence="4">
    <location>
        <position position="33"/>
    </location>
    <ligand>
        <name>S-methyl-5'-thioadenosine</name>
        <dbReference type="ChEBI" id="CHEBI:17509"/>
    </ligand>
</feature>
<dbReference type="SUPFAM" id="SSF53335">
    <property type="entry name" value="S-adenosyl-L-methionine-dependent methyltransferases"/>
    <property type="match status" value="1"/>
</dbReference>
<dbReference type="NCBIfam" id="NF002010">
    <property type="entry name" value="PRK00811.1"/>
    <property type="match status" value="1"/>
</dbReference>
<name>A0A1M4V3B9_9BACL</name>
<keyword evidence="10" id="KW-1185">Reference proteome</keyword>
<evidence type="ECO:0000313" key="9">
    <source>
        <dbReference type="EMBL" id="SHE63445.1"/>
    </source>
</evidence>
<feature type="binding site" evidence="4">
    <location>
        <begin position="139"/>
        <end position="140"/>
    </location>
    <ligand>
        <name>S-methyl-5'-thioadenosine</name>
        <dbReference type="ChEBI" id="CHEBI:17509"/>
    </ligand>
</feature>
<dbReference type="InterPro" id="IPR030373">
    <property type="entry name" value="PABS_CS"/>
</dbReference>
<dbReference type="GO" id="GO:0005829">
    <property type="term" value="C:cytosol"/>
    <property type="evidence" value="ECO:0007669"/>
    <property type="project" value="TreeGrafter"/>
</dbReference>
<dbReference type="InterPro" id="IPR037163">
    <property type="entry name" value="Spermidine_synt_N_sf"/>
</dbReference>
<dbReference type="GO" id="GO:0008295">
    <property type="term" value="P:spermidine biosynthetic process"/>
    <property type="evidence" value="ECO:0007669"/>
    <property type="project" value="UniProtKB-UniRule"/>
</dbReference>
<gene>
    <name evidence="4" type="primary">speE</name>
    <name evidence="9" type="ORF">SAMN05444392_102148</name>
</gene>
<comment type="subunit">
    <text evidence="4">Homodimer or homotetramer.</text>
</comment>
<dbReference type="NCBIfam" id="TIGR00417">
    <property type="entry name" value="speE"/>
    <property type="match status" value="1"/>
</dbReference>
<dbReference type="HAMAP" id="MF_00198">
    <property type="entry name" value="Spermidine_synth"/>
    <property type="match status" value="1"/>
</dbReference>
<dbReference type="NCBIfam" id="NF037959">
    <property type="entry name" value="MFS_SpdSyn"/>
    <property type="match status" value="1"/>
</dbReference>
<feature type="binding site" evidence="4">
    <location>
        <position position="108"/>
    </location>
    <ligand>
        <name>S-methyl-5'-thioadenosine</name>
        <dbReference type="ChEBI" id="CHEBI:17509"/>
    </ligand>
</feature>
<keyword evidence="2 4" id="KW-0808">Transferase</keyword>
<dbReference type="Gene3D" id="3.40.50.150">
    <property type="entry name" value="Vaccinia Virus protein VP39"/>
    <property type="match status" value="1"/>
</dbReference>
<evidence type="ECO:0000256" key="5">
    <source>
        <dbReference type="PROSITE-ProRule" id="PRU00354"/>
    </source>
</evidence>
<comment type="catalytic activity">
    <reaction evidence="4 7">
        <text>S-adenosyl 3-(methylsulfanyl)propylamine + putrescine = S-methyl-5'-thioadenosine + spermidine + H(+)</text>
        <dbReference type="Rhea" id="RHEA:12721"/>
        <dbReference type="ChEBI" id="CHEBI:15378"/>
        <dbReference type="ChEBI" id="CHEBI:17509"/>
        <dbReference type="ChEBI" id="CHEBI:57443"/>
        <dbReference type="ChEBI" id="CHEBI:57834"/>
        <dbReference type="ChEBI" id="CHEBI:326268"/>
        <dbReference type="EC" id="2.5.1.16"/>
    </reaction>
</comment>
<evidence type="ECO:0000256" key="3">
    <source>
        <dbReference type="ARBA" id="ARBA00023115"/>
    </source>
</evidence>
<dbReference type="EMBL" id="FQVL01000002">
    <property type="protein sequence ID" value="SHE63445.1"/>
    <property type="molecule type" value="Genomic_DNA"/>
</dbReference>
<evidence type="ECO:0000259" key="8">
    <source>
        <dbReference type="PROSITE" id="PS51006"/>
    </source>
</evidence>
<evidence type="ECO:0000256" key="4">
    <source>
        <dbReference type="HAMAP-Rule" id="MF_00198"/>
    </source>
</evidence>
<reference evidence="9 10" key="1">
    <citation type="submission" date="2016-11" db="EMBL/GenBank/DDBJ databases">
        <authorList>
            <person name="Jaros S."/>
            <person name="Januszkiewicz K."/>
            <person name="Wedrychowicz H."/>
        </authorList>
    </citation>
    <scope>NUCLEOTIDE SEQUENCE [LARGE SCALE GENOMIC DNA]</scope>
    <source>
        <strain evidence="9 10">DSM 44666</strain>
    </source>
</reference>
<protein>
    <recommendedName>
        <fullName evidence="4">Polyamine aminopropyltransferase</fullName>
    </recommendedName>
    <alternativeName>
        <fullName evidence="4">Putrescine aminopropyltransferase</fullName>
        <shortName evidence="4">PAPT</shortName>
    </alternativeName>
    <alternativeName>
        <fullName evidence="4">Spermidine synthase</fullName>
        <shortName evidence="4">SPDS</shortName>
        <shortName evidence="4">SPDSY</shortName>
        <ecNumber evidence="4">2.5.1.16</ecNumber>
    </alternativeName>
</protein>
<comment type="similarity">
    <text evidence="1 4 6">Belongs to the spermidine/spermine synthase family.</text>
</comment>
<proteinExistence type="inferred from homology"/>
<evidence type="ECO:0000313" key="10">
    <source>
        <dbReference type="Proteomes" id="UP000184476"/>
    </source>
</evidence>
<dbReference type="PANTHER" id="PTHR11558">
    <property type="entry name" value="SPERMIDINE/SPERMINE SYNTHASE"/>
    <property type="match status" value="1"/>
</dbReference>
<feature type="binding site" evidence="4">
    <location>
        <position position="88"/>
    </location>
    <ligand>
        <name>spermidine</name>
        <dbReference type="ChEBI" id="CHEBI:57834"/>
    </ligand>
</feature>
<feature type="binding site" evidence="4">
    <location>
        <begin position="157"/>
        <end position="160"/>
    </location>
    <ligand>
        <name>spermidine</name>
        <dbReference type="ChEBI" id="CHEBI:57834"/>
    </ligand>
</feature>